<evidence type="ECO:0000313" key="2">
    <source>
        <dbReference type="EMBL" id="MBB3774287.1"/>
    </source>
</evidence>
<dbReference type="PANTHER" id="PTHR12843:SF5">
    <property type="entry name" value="EEF1A LYSINE METHYLTRANSFERASE 2"/>
    <property type="match status" value="1"/>
</dbReference>
<evidence type="ECO:0000313" key="4">
    <source>
        <dbReference type="Proteomes" id="UP000430021"/>
    </source>
</evidence>
<proteinExistence type="predicted"/>
<gene>
    <name evidence="2" type="ORF">FHS52_000230</name>
    <name evidence="3" type="ORF">GRI59_05430</name>
</gene>
<keyword evidence="3" id="KW-0489">Methyltransferase</keyword>
<dbReference type="PANTHER" id="PTHR12843">
    <property type="entry name" value="PROTEIN-LYSINE N-METHYLTRANSFERASE METTL10"/>
    <property type="match status" value="1"/>
</dbReference>
<keyword evidence="5" id="KW-1185">Reference proteome</keyword>
<dbReference type="InterPro" id="IPR041698">
    <property type="entry name" value="Methyltransf_25"/>
</dbReference>
<keyword evidence="3" id="KW-0808">Transferase</keyword>
<dbReference type="OrthoDB" id="9788660at2"/>
<dbReference type="GO" id="GO:0008168">
    <property type="term" value="F:methyltransferase activity"/>
    <property type="evidence" value="ECO:0007669"/>
    <property type="project" value="UniProtKB-KW"/>
</dbReference>
<dbReference type="Gene3D" id="3.40.50.150">
    <property type="entry name" value="Vaccinia Virus protein VP39"/>
    <property type="match status" value="1"/>
</dbReference>
<evidence type="ECO:0000259" key="1">
    <source>
        <dbReference type="Pfam" id="PF13649"/>
    </source>
</evidence>
<evidence type="ECO:0000313" key="3">
    <source>
        <dbReference type="EMBL" id="MXP38055.1"/>
    </source>
</evidence>
<reference evidence="2 5" key="2">
    <citation type="submission" date="2020-08" db="EMBL/GenBank/DDBJ databases">
        <title>Genomic Encyclopedia of Type Strains, Phase IV (KMG-IV): sequencing the most valuable type-strain genomes for metagenomic binning, comparative biology and taxonomic classification.</title>
        <authorList>
            <person name="Goeker M."/>
        </authorList>
    </citation>
    <scope>NUCLEOTIDE SEQUENCE [LARGE SCALE GENOMIC DNA]</scope>
    <source>
        <strain evidence="2 5">DSM 8510</strain>
    </source>
</reference>
<name>A0A6I4UKW2_9SPHN</name>
<feature type="domain" description="Methyltransferase" evidence="1">
    <location>
        <begin position="47"/>
        <end position="129"/>
    </location>
</feature>
<comment type="caution">
    <text evidence="3">The sequence shown here is derived from an EMBL/GenBank/DDBJ whole genome shotgun (WGS) entry which is preliminary data.</text>
</comment>
<dbReference type="EMBL" id="JACICE010000001">
    <property type="protein sequence ID" value="MBB3774287.1"/>
    <property type="molecule type" value="Genomic_DNA"/>
</dbReference>
<accession>A0A6I4UKW2</accession>
<dbReference type="InterPro" id="IPR029063">
    <property type="entry name" value="SAM-dependent_MTases_sf"/>
</dbReference>
<dbReference type="Pfam" id="PF13649">
    <property type="entry name" value="Methyltransf_25"/>
    <property type="match status" value="1"/>
</dbReference>
<dbReference type="RefSeq" id="WP_160760133.1">
    <property type="nucleotide sequence ID" value="NZ_BAAADZ010000002.1"/>
</dbReference>
<dbReference type="AlphaFoldDB" id="A0A6I4UKW2"/>
<dbReference type="EMBL" id="WTYB01000001">
    <property type="protein sequence ID" value="MXP38055.1"/>
    <property type="molecule type" value="Genomic_DNA"/>
</dbReference>
<evidence type="ECO:0000313" key="5">
    <source>
        <dbReference type="Proteomes" id="UP000548685"/>
    </source>
</evidence>
<reference evidence="3 4" key="1">
    <citation type="submission" date="2019-12" db="EMBL/GenBank/DDBJ databases">
        <title>Genomic-based taxomic classification of the family Erythrobacteraceae.</title>
        <authorList>
            <person name="Xu L."/>
        </authorList>
    </citation>
    <scope>NUCLEOTIDE SEQUENCE [LARGE SCALE GENOMIC DNA]</scope>
    <source>
        <strain evidence="3 4">JCM 10282</strain>
    </source>
</reference>
<dbReference type="Proteomes" id="UP000430021">
    <property type="component" value="Unassembled WGS sequence"/>
</dbReference>
<dbReference type="Proteomes" id="UP000548685">
    <property type="component" value="Unassembled WGS sequence"/>
</dbReference>
<sequence>MTGERERHWRTVYTDKQPNAVSWYQPTPEQSLLALDRFGAEPGQSLIDIGGGASTLVDALLARGWGDVTVLDIAAPALAAAQARLGVASANVAWEVADITEWQPPRRYDVWHDRAVFHFLTTPEQRAAYVRALGEGLAADGLVIIATFALDGPEKCSGLAVERYDADRLAAKLGPGFTLAADWRDEHITPWGARQAFTWCVFSRTD</sequence>
<dbReference type="SUPFAM" id="SSF53335">
    <property type="entry name" value="S-adenosyl-L-methionine-dependent methyltransferases"/>
    <property type="match status" value="1"/>
</dbReference>
<organism evidence="3 4">
    <name type="scientific">Erythrobacter ramosus</name>
    <dbReference type="NCBI Taxonomy" id="35811"/>
    <lineage>
        <taxon>Bacteria</taxon>
        <taxon>Pseudomonadati</taxon>
        <taxon>Pseudomonadota</taxon>
        <taxon>Alphaproteobacteria</taxon>
        <taxon>Sphingomonadales</taxon>
        <taxon>Erythrobacteraceae</taxon>
        <taxon>Erythrobacter/Porphyrobacter group</taxon>
        <taxon>Erythrobacter</taxon>
    </lineage>
</organism>
<dbReference type="GO" id="GO:0032259">
    <property type="term" value="P:methylation"/>
    <property type="evidence" value="ECO:0007669"/>
    <property type="project" value="UniProtKB-KW"/>
</dbReference>
<protein>
    <submittedName>
        <fullName evidence="2">2-polyprenyl-3-methyl-5-hydroxy-6-metoxy-1, 4-benzoquinol methylase</fullName>
    </submittedName>
    <submittedName>
        <fullName evidence="3">Methyltransferase domain-containing protein</fullName>
    </submittedName>
</protein>